<keyword evidence="5" id="KW-0393">Immunoglobulin domain</keyword>
<feature type="signal peptide" evidence="6">
    <location>
        <begin position="1"/>
        <end position="21"/>
    </location>
</feature>
<evidence type="ECO:0000256" key="3">
    <source>
        <dbReference type="ARBA" id="ARBA00023157"/>
    </source>
</evidence>
<dbReference type="OrthoDB" id="6138780at2759"/>
<evidence type="ECO:0000259" key="7">
    <source>
        <dbReference type="PROSITE" id="PS50835"/>
    </source>
</evidence>
<dbReference type="GO" id="GO:0005911">
    <property type="term" value="C:cell-cell junction"/>
    <property type="evidence" value="ECO:0007669"/>
    <property type="project" value="TreeGrafter"/>
</dbReference>
<dbReference type="InterPro" id="IPR051275">
    <property type="entry name" value="Cell_adhesion_signaling"/>
</dbReference>
<dbReference type="SUPFAM" id="SSF48726">
    <property type="entry name" value="Immunoglobulin"/>
    <property type="match status" value="2"/>
</dbReference>
<keyword evidence="3" id="KW-1015">Disulfide bond</keyword>
<dbReference type="InterPro" id="IPR013098">
    <property type="entry name" value="Ig_I-set"/>
</dbReference>
<dbReference type="GO" id="GO:0050839">
    <property type="term" value="F:cell adhesion molecule binding"/>
    <property type="evidence" value="ECO:0007669"/>
    <property type="project" value="TreeGrafter"/>
</dbReference>
<dbReference type="Proteomes" id="UP000507470">
    <property type="component" value="Unassembled WGS sequence"/>
</dbReference>
<feature type="chain" id="PRO_5026960887" evidence="6">
    <location>
        <begin position="22"/>
        <end position="246"/>
    </location>
</feature>
<dbReference type="SMART" id="SM00409">
    <property type="entry name" value="IG"/>
    <property type="match status" value="2"/>
</dbReference>
<comment type="subcellular location">
    <subcellularLocation>
        <location evidence="1">Membrane</location>
        <topology evidence="1">Single-pass type I membrane protein</topology>
    </subcellularLocation>
</comment>
<evidence type="ECO:0000256" key="2">
    <source>
        <dbReference type="ARBA" id="ARBA00023136"/>
    </source>
</evidence>
<dbReference type="InterPro" id="IPR013106">
    <property type="entry name" value="Ig_V-set"/>
</dbReference>
<evidence type="ECO:0000256" key="6">
    <source>
        <dbReference type="SAM" id="SignalP"/>
    </source>
</evidence>
<dbReference type="PANTHER" id="PTHR11640:SF31">
    <property type="entry name" value="IRREGULAR CHIASM C-ROUGHEST PROTEIN-RELATED"/>
    <property type="match status" value="1"/>
</dbReference>
<keyword evidence="4" id="KW-0325">Glycoprotein</keyword>
<name>A0A6J8EGR4_MYTCO</name>
<evidence type="ECO:0000313" key="8">
    <source>
        <dbReference type="EMBL" id="CAC5419869.1"/>
    </source>
</evidence>
<feature type="domain" description="Ig-like" evidence="7">
    <location>
        <begin position="126"/>
        <end position="219"/>
    </location>
</feature>
<protein>
    <submittedName>
        <fullName evidence="8">CADM3</fullName>
    </submittedName>
</protein>
<evidence type="ECO:0000256" key="1">
    <source>
        <dbReference type="ARBA" id="ARBA00004479"/>
    </source>
</evidence>
<dbReference type="SMART" id="SM00408">
    <property type="entry name" value="IGc2"/>
    <property type="match status" value="2"/>
</dbReference>
<dbReference type="AlphaFoldDB" id="A0A6J8EGR4"/>
<dbReference type="InterPro" id="IPR003599">
    <property type="entry name" value="Ig_sub"/>
</dbReference>
<gene>
    <name evidence="8" type="ORF">MCOR_52154</name>
</gene>
<dbReference type="Gene3D" id="2.60.40.10">
    <property type="entry name" value="Immunoglobulins"/>
    <property type="match status" value="2"/>
</dbReference>
<dbReference type="GO" id="GO:0098609">
    <property type="term" value="P:cell-cell adhesion"/>
    <property type="evidence" value="ECO:0007669"/>
    <property type="project" value="TreeGrafter"/>
</dbReference>
<dbReference type="Pfam" id="PF13927">
    <property type="entry name" value="Ig_3"/>
    <property type="match status" value="1"/>
</dbReference>
<proteinExistence type="predicted"/>
<dbReference type="EMBL" id="CACVKT020009053">
    <property type="protein sequence ID" value="CAC5419869.1"/>
    <property type="molecule type" value="Genomic_DNA"/>
</dbReference>
<dbReference type="SMART" id="SM00406">
    <property type="entry name" value="IGv"/>
    <property type="match status" value="1"/>
</dbReference>
<dbReference type="Pfam" id="PF07679">
    <property type="entry name" value="I-set"/>
    <property type="match status" value="1"/>
</dbReference>
<dbReference type="GO" id="GO:0005886">
    <property type="term" value="C:plasma membrane"/>
    <property type="evidence" value="ECO:0007669"/>
    <property type="project" value="TreeGrafter"/>
</dbReference>
<dbReference type="PANTHER" id="PTHR11640">
    <property type="entry name" value="NEPHRIN"/>
    <property type="match status" value="1"/>
</dbReference>
<keyword evidence="6" id="KW-0732">Signal</keyword>
<evidence type="ECO:0000256" key="5">
    <source>
        <dbReference type="ARBA" id="ARBA00023319"/>
    </source>
</evidence>
<feature type="domain" description="Ig-like" evidence="7">
    <location>
        <begin position="36"/>
        <end position="114"/>
    </location>
</feature>
<evidence type="ECO:0000256" key="4">
    <source>
        <dbReference type="ARBA" id="ARBA00023180"/>
    </source>
</evidence>
<dbReference type="InterPro" id="IPR013783">
    <property type="entry name" value="Ig-like_fold"/>
</dbReference>
<sequence>MWISILRLLLLLLHILEVVIGASWEQRPKDVSAAVGSIVTLTCKVTGDPGFVTWNKNGNTLAVGTSIVSGDKSRITIPVASKFNLQISDVQKSDDDDYTCNIENIQPDSQKAVTVHLTVLVIPGPPSITINDTRPQKVENDVVSLTCSSLGGNPPPEFTWTKNGLVLNSNKVETKVPKGLSSSQLTVHLDYSDHLASYSCSVKNSVNQDNPFSTSTQISVLYHPRITFKPYKELSLELGSAGSLEM</sequence>
<reference evidence="8 9" key="1">
    <citation type="submission" date="2020-06" db="EMBL/GenBank/DDBJ databases">
        <authorList>
            <person name="Li R."/>
            <person name="Bekaert M."/>
        </authorList>
    </citation>
    <scope>NUCLEOTIDE SEQUENCE [LARGE SCALE GENOMIC DNA]</scope>
    <source>
        <strain evidence="9">wild</strain>
    </source>
</reference>
<dbReference type="InterPro" id="IPR007110">
    <property type="entry name" value="Ig-like_dom"/>
</dbReference>
<keyword evidence="2" id="KW-0472">Membrane</keyword>
<dbReference type="PROSITE" id="PS50835">
    <property type="entry name" value="IG_LIKE"/>
    <property type="match status" value="2"/>
</dbReference>
<keyword evidence="9" id="KW-1185">Reference proteome</keyword>
<organism evidence="8 9">
    <name type="scientific">Mytilus coruscus</name>
    <name type="common">Sea mussel</name>
    <dbReference type="NCBI Taxonomy" id="42192"/>
    <lineage>
        <taxon>Eukaryota</taxon>
        <taxon>Metazoa</taxon>
        <taxon>Spiralia</taxon>
        <taxon>Lophotrochozoa</taxon>
        <taxon>Mollusca</taxon>
        <taxon>Bivalvia</taxon>
        <taxon>Autobranchia</taxon>
        <taxon>Pteriomorphia</taxon>
        <taxon>Mytilida</taxon>
        <taxon>Mytiloidea</taxon>
        <taxon>Mytilidae</taxon>
        <taxon>Mytilinae</taxon>
        <taxon>Mytilus</taxon>
    </lineage>
</organism>
<dbReference type="InterPro" id="IPR036179">
    <property type="entry name" value="Ig-like_dom_sf"/>
</dbReference>
<accession>A0A6J8EGR4</accession>
<evidence type="ECO:0000313" key="9">
    <source>
        <dbReference type="Proteomes" id="UP000507470"/>
    </source>
</evidence>
<dbReference type="InterPro" id="IPR003598">
    <property type="entry name" value="Ig_sub2"/>
</dbReference>